<reference evidence="3" key="1">
    <citation type="submission" date="2022-11" db="UniProtKB">
        <authorList>
            <consortium name="WormBaseParasite"/>
        </authorList>
    </citation>
    <scope>IDENTIFICATION</scope>
</reference>
<dbReference type="Pfam" id="PF00443">
    <property type="entry name" value="UCH"/>
    <property type="match status" value="1"/>
</dbReference>
<dbReference type="GO" id="GO:0004843">
    <property type="term" value="F:cysteine-type deubiquitinase activity"/>
    <property type="evidence" value="ECO:0007669"/>
    <property type="project" value="InterPro"/>
</dbReference>
<dbReference type="WBParaSite" id="ACRNAN_scaffold7725.g30402.t2">
    <property type="protein sequence ID" value="ACRNAN_scaffold7725.g30402.t2"/>
    <property type="gene ID" value="ACRNAN_scaffold7725.g30402"/>
</dbReference>
<dbReference type="CDD" id="cd02257">
    <property type="entry name" value="Peptidase_C19"/>
    <property type="match status" value="1"/>
</dbReference>
<dbReference type="GO" id="GO:0005524">
    <property type="term" value="F:ATP binding"/>
    <property type="evidence" value="ECO:0007669"/>
    <property type="project" value="InterPro"/>
</dbReference>
<evidence type="ECO:0000259" key="1">
    <source>
        <dbReference type="PROSITE" id="PS50235"/>
    </source>
</evidence>
<dbReference type="SMART" id="SM00464">
    <property type="entry name" value="LON"/>
    <property type="match status" value="1"/>
</dbReference>
<dbReference type="PROSITE" id="PS50235">
    <property type="entry name" value="USP_3"/>
    <property type="match status" value="1"/>
</dbReference>
<dbReference type="InterPro" id="IPR028889">
    <property type="entry name" value="USP"/>
</dbReference>
<dbReference type="GO" id="GO:0030163">
    <property type="term" value="P:protein catabolic process"/>
    <property type="evidence" value="ECO:0007669"/>
    <property type="project" value="InterPro"/>
</dbReference>
<dbReference type="InterPro" id="IPR046336">
    <property type="entry name" value="Lon_prtase_N_sf"/>
</dbReference>
<proteinExistence type="predicted"/>
<dbReference type="InterPro" id="IPR027065">
    <property type="entry name" value="Lon_Prtase"/>
</dbReference>
<feature type="domain" description="USP" evidence="1">
    <location>
        <begin position="140"/>
        <end position="318"/>
    </location>
</feature>
<dbReference type="PANTHER" id="PTHR10046">
    <property type="entry name" value="ATP DEPENDENT LON PROTEASE FAMILY MEMBER"/>
    <property type="match status" value="1"/>
</dbReference>
<accession>A0A914EEP8</accession>
<dbReference type="Gene3D" id="2.30.130.40">
    <property type="entry name" value="LON domain-like"/>
    <property type="match status" value="1"/>
</dbReference>
<dbReference type="SUPFAM" id="SSF54001">
    <property type="entry name" value="Cysteine proteinases"/>
    <property type="match status" value="1"/>
</dbReference>
<dbReference type="Gene3D" id="3.90.70.10">
    <property type="entry name" value="Cysteine proteinases"/>
    <property type="match status" value="1"/>
</dbReference>
<dbReference type="GO" id="GO:0004252">
    <property type="term" value="F:serine-type endopeptidase activity"/>
    <property type="evidence" value="ECO:0007669"/>
    <property type="project" value="InterPro"/>
</dbReference>
<protein>
    <submittedName>
        <fullName evidence="3">USP domain-containing protein</fullName>
    </submittedName>
</protein>
<dbReference type="Proteomes" id="UP000887540">
    <property type="component" value="Unplaced"/>
</dbReference>
<dbReference type="AlphaFoldDB" id="A0A914EEP8"/>
<dbReference type="GO" id="GO:0016579">
    <property type="term" value="P:protein deubiquitination"/>
    <property type="evidence" value="ECO:0007669"/>
    <property type="project" value="InterPro"/>
</dbReference>
<dbReference type="InterPro" id="IPR038765">
    <property type="entry name" value="Papain-like_cys_pep_sf"/>
</dbReference>
<organism evidence="2 3">
    <name type="scientific">Acrobeloides nanus</name>
    <dbReference type="NCBI Taxonomy" id="290746"/>
    <lineage>
        <taxon>Eukaryota</taxon>
        <taxon>Metazoa</taxon>
        <taxon>Ecdysozoa</taxon>
        <taxon>Nematoda</taxon>
        <taxon>Chromadorea</taxon>
        <taxon>Rhabditida</taxon>
        <taxon>Tylenchina</taxon>
        <taxon>Cephalobomorpha</taxon>
        <taxon>Cephaloboidea</taxon>
        <taxon>Cephalobidae</taxon>
        <taxon>Acrobeloides</taxon>
    </lineage>
</organism>
<dbReference type="InterPro" id="IPR001394">
    <property type="entry name" value="Peptidase_C19_UCH"/>
</dbReference>
<evidence type="ECO:0000313" key="2">
    <source>
        <dbReference type="Proteomes" id="UP000887540"/>
    </source>
</evidence>
<name>A0A914EEP8_9BILA</name>
<dbReference type="InterPro" id="IPR003111">
    <property type="entry name" value="Lon_prtase_N"/>
</dbReference>
<evidence type="ECO:0000313" key="3">
    <source>
        <dbReference type="WBParaSite" id="ACRNAN_scaffold7725.g30402.t2"/>
    </source>
</evidence>
<sequence length="318" mass="36418">MKIPVRSHANITMIETCLLNSNSNHSLIAVAYKNEQEKDGKKVYPIATTATVEQVMCWSANNSRLHYTLHLLGVSRVRIEQFATPMCLVKQLYSIHANISSTLEKEFIENVKRLIMTTYNEANPSLRQLKVAYTNLLSNVTVHKFDEITDLCMSLLQSVSYEHQLAYLAELDVANRTHTVNEILQEYFKVIYTIRPELFLKVFASEVCADLADKRQHDAQEFQIYLLNALHEDMNKVTKPESFEQNYDGHDLAKNAEDYKARQNRFSSSPVNDVFNLRTVSQLSCSVCRSTSVTFEEMNQISVELPQETSSSRLSECL</sequence>
<dbReference type="GO" id="GO:0004176">
    <property type="term" value="F:ATP-dependent peptidase activity"/>
    <property type="evidence" value="ECO:0007669"/>
    <property type="project" value="InterPro"/>
</dbReference>
<keyword evidence="2" id="KW-1185">Reference proteome</keyword>